<dbReference type="Pfam" id="PF02265">
    <property type="entry name" value="S1-P1_nuclease"/>
    <property type="match status" value="1"/>
</dbReference>
<evidence type="ECO:0000256" key="5">
    <source>
        <dbReference type="ARBA" id="ARBA00022801"/>
    </source>
</evidence>
<proteinExistence type="inferred from homology"/>
<dbReference type="GO" id="GO:0004519">
    <property type="term" value="F:endonuclease activity"/>
    <property type="evidence" value="ECO:0007669"/>
    <property type="project" value="UniProtKB-KW"/>
</dbReference>
<dbReference type="GO" id="GO:0003676">
    <property type="term" value="F:nucleic acid binding"/>
    <property type="evidence" value="ECO:0007669"/>
    <property type="project" value="InterPro"/>
</dbReference>
<dbReference type="GO" id="GO:0046872">
    <property type="term" value="F:metal ion binding"/>
    <property type="evidence" value="ECO:0007669"/>
    <property type="project" value="UniProtKB-KW"/>
</dbReference>
<dbReference type="STRING" id="764103.G7E094"/>
<evidence type="ECO:0000256" key="2">
    <source>
        <dbReference type="ARBA" id="ARBA00022722"/>
    </source>
</evidence>
<dbReference type="GO" id="GO:0006308">
    <property type="term" value="P:DNA catabolic process"/>
    <property type="evidence" value="ECO:0007669"/>
    <property type="project" value="InterPro"/>
</dbReference>
<protein>
    <submittedName>
        <fullName evidence="9">Uncharacterized protein</fullName>
    </submittedName>
</protein>
<dbReference type="HOGENOM" id="CLU_044365_2_0_1"/>
<dbReference type="PANTHER" id="PTHR33146">
    <property type="entry name" value="ENDONUCLEASE 4"/>
    <property type="match status" value="1"/>
</dbReference>
<feature type="chain" id="PRO_5009955612" evidence="8">
    <location>
        <begin position="17"/>
        <end position="327"/>
    </location>
</feature>
<dbReference type="InterPro" id="IPR008947">
    <property type="entry name" value="PLipase_C/P1_nuclease_dom_sf"/>
</dbReference>
<dbReference type="InParanoid" id="G7E094"/>
<keyword evidence="4" id="KW-0255">Endonuclease</keyword>
<evidence type="ECO:0000256" key="7">
    <source>
        <dbReference type="ARBA" id="ARBA00023180"/>
    </source>
</evidence>
<keyword evidence="10" id="KW-1185">Reference proteome</keyword>
<reference evidence="9 10" key="1">
    <citation type="journal article" date="2011" name="J. Gen. Appl. Microbiol.">
        <title>Draft genome sequencing of the enigmatic basidiomycete Mixia osmundae.</title>
        <authorList>
            <person name="Nishida H."/>
            <person name="Nagatsuka Y."/>
            <person name="Sugiyama J."/>
        </authorList>
    </citation>
    <scope>NUCLEOTIDE SEQUENCE [LARGE SCALE GENOMIC DNA]</scope>
    <source>
        <strain evidence="10">CBS 9802 / IAM 14324 / JCM 22182 / KY 12970</strain>
    </source>
</reference>
<sequence length="327" mass="37188">MMLVLVLLGLARFTVAWGVVGHEAVATIAQVFLTEEARQGIQAILPPNAQGHLAFYAAWPDRVRFAYPWSSHLHYAGPNATGEDPPMACHYDQVHFVNEDNVMAAVLNYTSRLADTSLPIYERDLALRFATHYYGDLTQPLHLIHRERGGNGDPILFEGRRMSMHGLWDSVLIARLIRTMRGYERPLPSKRIEDSLGRDSIYKPLVRKIIWQGILRDWRSLLPDWIACPTNTTTSDSATICPYHWAKQTHDLNCRYVYPSHYEHTQPLRDIATKDYLGPIEHDAVIEKQLAKGGLRLAKALNDAFRAPDDHFIRDGLANEAQLIMQT</sequence>
<name>G7E094_MIXOS</name>
<gene>
    <name evidence="9" type="primary">Mo02918</name>
    <name evidence="9" type="ORF">E5Q_02918</name>
</gene>
<dbReference type="OrthoDB" id="441446at2759"/>
<dbReference type="Gene3D" id="1.10.575.10">
    <property type="entry name" value="P1 Nuclease"/>
    <property type="match status" value="1"/>
</dbReference>
<comment type="caution">
    <text evidence="9">The sequence shown here is derived from an EMBL/GenBank/DDBJ whole genome shotgun (WGS) entry which is preliminary data.</text>
</comment>
<dbReference type="CDD" id="cd11010">
    <property type="entry name" value="S1-P1_nuclease"/>
    <property type="match status" value="1"/>
</dbReference>
<organism evidence="9 10">
    <name type="scientific">Mixia osmundae (strain CBS 9802 / IAM 14324 / JCM 22182 / KY 12970)</name>
    <dbReference type="NCBI Taxonomy" id="764103"/>
    <lineage>
        <taxon>Eukaryota</taxon>
        <taxon>Fungi</taxon>
        <taxon>Dikarya</taxon>
        <taxon>Basidiomycota</taxon>
        <taxon>Pucciniomycotina</taxon>
        <taxon>Mixiomycetes</taxon>
        <taxon>Mixiales</taxon>
        <taxon>Mixiaceae</taxon>
        <taxon>Mixia</taxon>
    </lineage>
</organism>
<evidence type="ECO:0000313" key="10">
    <source>
        <dbReference type="Proteomes" id="UP000009131"/>
    </source>
</evidence>
<evidence type="ECO:0000256" key="8">
    <source>
        <dbReference type="SAM" id="SignalP"/>
    </source>
</evidence>
<evidence type="ECO:0000313" key="9">
    <source>
        <dbReference type="EMBL" id="GAA96254.1"/>
    </source>
</evidence>
<reference evidence="9 10" key="2">
    <citation type="journal article" date="2012" name="Open Biol.">
        <title>Characteristics of nucleosomes and linker DNA regions on the genome of the basidiomycete Mixia osmundae revealed by mono- and dinucleosome mapping.</title>
        <authorList>
            <person name="Nishida H."/>
            <person name="Kondo S."/>
            <person name="Matsumoto T."/>
            <person name="Suzuki Y."/>
            <person name="Yoshikawa H."/>
            <person name="Taylor T.D."/>
            <person name="Sugiyama J."/>
        </authorList>
    </citation>
    <scope>NUCLEOTIDE SEQUENCE [LARGE SCALE GENOMIC DNA]</scope>
    <source>
        <strain evidence="10">CBS 9802 / IAM 14324 / JCM 22182 / KY 12970</strain>
    </source>
</reference>
<evidence type="ECO:0000256" key="1">
    <source>
        <dbReference type="ARBA" id="ARBA00009547"/>
    </source>
</evidence>
<dbReference type="RefSeq" id="XP_014570870.1">
    <property type="nucleotide sequence ID" value="XM_014715384.1"/>
</dbReference>
<evidence type="ECO:0000256" key="3">
    <source>
        <dbReference type="ARBA" id="ARBA00022723"/>
    </source>
</evidence>
<dbReference type="EMBL" id="BABT02000076">
    <property type="protein sequence ID" value="GAA96254.1"/>
    <property type="molecule type" value="Genomic_DNA"/>
</dbReference>
<keyword evidence="8" id="KW-0732">Signal</keyword>
<keyword evidence="7" id="KW-0325">Glycoprotein</keyword>
<dbReference type="SUPFAM" id="SSF48537">
    <property type="entry name" value="Phospholipase C/P1 nuclease"/>
    <property type="match status" value="1"/>
</dbReference>
<keyword evidence="6" id="KW-1015">Disulfide bond</keyword>
<dbReference type="AlphaFoldDB" id="G7E094"/>
<dbReference type="InterPro" id="IPR003154">
    <property type="entry name" value="S1/P1nuclease"/>
</dbReference>
<evidence type="ECO:0000256" key="4">
    <source>
        <dbReference type="ARBA" id="ARBA00022759"/>
    </source>
</evidence>
<keyword evidence="5" id="KW-0378">Hydrolase</keyword>
<dbReference type="GO" id="GO:0016788">
    <property type="term" value="F:hydrolase activity, acting on ester bonds"/>
    <property type="evidence" value="ECO:0007669"/>
    <property type="project" value="InterPro"/>
</dbReference>
<dbReference type="Proteomes" id="UP000009131">
    <property type="component" value="Unassembled WGS sequence"/>
</dbReference>
<dbReference type="PANTHER" id="PTHR33146:SF29">
    <property type="entry name" value="S1_P1 NUCLEASE"/>
    <property type="match status" value="1"/>
</dbReference>
<keyword evidence="3" id="KW-0479">Metal-binding</keyword>
<accession>G7E094</accession>
<keyword evidence="2" id="KW-0540">Nuclease</keyword>
<dbReference type="eggNOG" id="ENOG502QRXU">
    <property type="taxonomic scope" value="Eukaryota"/>
</dbReference>
<evidence type="ECO:0000256" key="6">
    <source>
        <dbReference type="ARBA" id="ARBA00023157"/>
    </source>
</evidence>
<dbReference type="OMA" id="YKCNYEY"/>
<feature type="signal peptide" evidence="8">
    <location>
        <begin position="1"/>
        <end position="16"/>
    </location>
</feature>
<comment type="similarity">
    <text evidence="1">Belongs to the nuclease type I family.</text>
</comment>